<dbReference type="AlphaFoldDB" id="A0A6J4SDS1"/>
<evidence type="ECO:0000256" key="1">
    <source>
        <dbReference type="SAM" id="SignalP"/>
    </source>
</evidence>
<dbReference type="EMBL" id="CADCVZ010000003">
    <property type="protein sequence ID" value="CAA9490941.1"/>
    <property type="molecule type" value="Genomic_DNA"/>
</dbReference>
<organism evidence="2">
    <name type="scientific">uncultured Sphingomonas sp</name>
    <dbReference type="NCBI Taxonomy" id="158754"/>
    <lineage>
        <taxon>Bacteria</taxon>
        <taxon>Pseudomonadati</taxon>
        <taxon>Pseudomonadota</taxon>
        <taxon>Alphaproteobacteria</taxon>
        <taxon>Sphingomonadales</taxon>
        <taxon>Sphingomonadaceae</taxon>
        <taxon>Sphingomonas</taxon>
        <taxon>environmental samples</taxon>
    </lineage>
</organism>
<gene>
    <name evidence="2" type="ORF">AVDCRST_MAG09-24</name>
</gene>
<name>A0A6J4SDS1_9SPHN</name>
<proteinExistence type="predicted"/>
<reference evidence="2" key="1">
    <citation type="submission" date="2020-02" db="EMBL/GenBank/DDBJ databases">
        <authorList>
            <person name="Meier V. D."/>
        </authorList>
    </citation>
    <scope>NUCLEOTIDE SEQUENCE</scope>
    <source>
        <strain evidence="2">AVDCRST_MAG09</strain>
    </source>
</reference>
<feature type="signal peptide" evidence="1">
    <location>
        <begin position="1"/>
        <end position="26"/>
    </location>
</feature>
<accession>A0A6J4SDS1</accession>
<evidence type="ECO:0008006" key="3">
    <source>
        <dbReference type="Google" id="ProtNLM"/>
    </source>
</evidence>
<protein>
    <recommendedName>
        <fullName evidence="3">DUF3617 family protein</fullName>
    </recommendedName>
</protein>
<dbReference type="RefSeq" id="WP_294171562.1">
    <property type="nucleotide sequence ID" value="NZ_CADCVZ010000003.1"/>
</dbReference>
<feature type="chain" id="PRO_5027076996" description="DUF3617 family protein" evidence="1">
    <location>
        <begin position="27"/>
        <end position="133"/>
    </location>
</feature>
<evidence type="ECO:0000313" key="2">
    <source>
        <dbReference type="EMBL" id="CAA9490941.1"/>
    </source>
</evidence>
<keyword evidence="1" id="KW-0732">Signal</keyword>
<sequence>MNTGWFRPLRLWALLTGVAASAAATAAAPAALRAISGGMWEVSRSATGDGAVRQCVGAPAALAQWQHRGRACTRVVLADKPGEALIHYTCPAGDFGRSRVTVITPRTLRIETQGISNGEPFSYNLHARRVGNC</sequence>